<evidence type="ECO:0000313" key="7">
    <source>
        <dbReference type="Proteomes" id="UP000727993"/>
    </source>
</evidence>
<reference evidence="6 7" key="1">
    <citation type="submission" date="2020-10" db="EMBL/GenBank/DDBJ databases">
        <title>Connecting structure to function with the recovery of over 1000 high-quality activated sludge metagenome-assembled genomes encoding full-length rRNA genes using long-read sequencing.</title>
        <authorList>
            <person name="Singleton C.M."/>
            <person name="Petriglieri F."/>
            <person name="Kristensen J.M."/>
            <person name="Kirkegaard R.H."/>
            <person name="Michaelsen T.Y."/>
            <person name="Andersen M.H."/>
            <person name="Karst S.M."/>
            <person name="Dueholm M.S."/>
            <person name="Nielsen P.H."/>
            <person name="Albertsen M."/>
        </authorList>
    </citation>
    <scope>NUCLEOTIDE SEQUENCE [LARGE SCALE GENOMIC DNA]</scope>
    <source>
        <strain evidence="6">Lyne_18-Q3-R50-59_MAXAC.006</strain>
    </source>
</reference>
<proteinExistence type="inferred from homology"/>
<comment type="cofactor">
    <cofactor evidence="2">
        <name>Fe cation</name>
        <dbReference type="ChEBI" id="CHEBI:24875"/>
    </cofactor>
    <text evidence="2">Binds 1 Fe cation per subunit.</text>
</comment>
<dbReference type="PANTHER" id="PTHR13903">
    <property type="entry name" value="PIRIN-RELATED"/>
    <property type="match status" value="1"/>
</dbReference>
<feature type="binding site" evidence="2">
    <location>
        <position position="60"/>
    </location>
    <ligand>
        <name>Fe cation</name>
        <dbReference type="ChEBI" id="CHEBI:24875"/>
    </ligand>
</feature>
<comment type="similarity">
    <text evidence="1 3">Belongs to the pirin family.</text>
</comment>
<name>A0A936NAI9_9ACTN</name>
<keyword evidence="2" id="KW-0479">Metal-binding</keyword>
<dbReference type="CDD" id="cd02909">
    <property type="entry name" value="cupin_pirin_N"/>
    <property type="match status" value="1"/>
</dbReference>
<evidence type="ECO:0000259" key="4">
    <source>
        <dbReference type="Pfam" id="PF02678"/>
    </source>
</evidence>
<comment type="caution">
    <text evidence="6">The sequence shown here is derived from an EMBL/GenBank/DDBJ whole genome shotgun (WGS) entry which is preliminary data.</text>
</comment>
<dbReference type="AlphaFoldDB" id="A0A936NAI9"/>
<sequence>MSSAIELRIDPRVRPVGGGQVRRLLPYRKRRMVGPFIYADVIGPETFAAGSGIDVDAHPHIGLSTVTYLFEGRMVHRDSTGAVETIEPGAINWMTAGSGVTHTERSHPDDRPTTRTMHGLQTWVALPADAENAAPSFEHTATADIPTDTTGRSSVRVAVGSGWGLDSPVTGSSPLVLAEIELDAGSPVPIVSDLRELAVLSLVGEVRVNDEPVALGQLAVLRPEIAATLSGSGTAIVLGGDPVGKRHIWWNFVHSDPERIEEAKADWIAQRFSRVPNDHEPHVPLPR</sequence>
<dbReference type="SUPFAM" id="SSF51182">
    <property type="entry name" value="RmlC-like cupins"/>
    <property type="match status" value="1"/>
</dbReference>
<dbReference type="InterPro" id="IPR008778">
    <property type="entry name" value="Pirin_C_dom"/>
</dbReference>
<dbReference type="PANTHER" id="PTHR13903:SF8">
    <property type="entry name" value="PIRIN"/>
    <property type="match status" value="1"/>
</dbReference>
<keyword evidence="2" id="KW-0408">Iron</keyword>
<dbReference type="InterPro" id="IPR014710">
    <property type="entry name" value="RmlC-like_jellyroll"/>
</dbReference>
<dbReference type="EMBL" id="JADJZA010000002">
    <property type="protein sequence ID" value="MBK9296410.1"/>
    <property type="molecule type" value="Genomic_DNA"/>
</dbReference>
<accession>A0A936NAI9</accession>
<dbReference type="InterPro" id="IPR003829">
    <property type="entry name" value="Pirin_N_dom"/>
</dbReference>
<dbReference type="InterPro" id="IPR012093">
    <property type="entry name" value="Pirin"/>
</dbReference>
<dbReference type="Pfam" id="PF02678">
    <property type="entry name" value="Pirin"/>
    <property type="match status" value="1"/>
</dbReference>
<evidence type="ECO:0000256" key="2">
    <source>
        <dbReference type="PIRSR" id="PIRSR006232-1"/>
    </source>
</evidence>
<dbReference type="PIRSF" id="PIRSF006232">
    <property type="entry name" value="Pirin"/>
    <property type="match status" value="1"/>
</dbReference>
<dbReference type="Proteomes" id="UP000727993">
    <property type="component" value="Unassembled WGS sequence"/>
</dbReference>
<feature type="binding site" evidence="2">
    <location>
        <position position="104"/>
    </location>
    <ligand>
        <name>Fe cation</name>
        <dbReference type="ChEBI" id="CHEBI:24875"/>
    </ligand>
</feature>
<evidence type="ECO:0000313" key="6">
    <source>
        <dbReference type="EMBL" id="MBK9296410.1"/>
    </source>
</evidence>
<organism evidence="6 7">
    <name type="scientific">Candidatus Neomicrothrix subdominans</name>
    <dbReference type="NCBI Taxonomy" id="2954438"/>
    <lineage>
        <taxon>Bacteria</taxon>
        <taxon>Bacillati</taxon>
        <taxon>Actinomycetota</taxon>
        <taxon>Acidimicrobiia</taxon>
        <taxon>Acidimicrobiales</taxon>
        <taxon>Microthrixaceae</taxon>
        <taxon>Candidatus Neomicrothrix</taxon>
    </lineage>
</organism>
<dbReference type="InterPro" id="IPR011051">
    <property type="entry name" value="RmlC_Cupin_sf"/>
</dbReference>
<dbReference type="Pfam" id="PF05726">
    <property type="entry name" value="Pirin_C"/>
    <property type="match status" value="1"/>
</dbReference>
<evidence type="ECO:0000256" key="3">
    <source>
        <dbReference type="RuleBase" id="RU003457"/>
    </source>
</evidence>
<dbReference type="Gene3D" id="2.60.120.10">
    <property type="entry name" value="Jelly Rolls"/>
    <property type="match status" value="2"/>
</dbReference>
<feature type="binding site" evidence="2">
    <location>
        <position position="58"/>
    </location>
    <ligand>
        <name>Fe cation</name>
        <dbReference type="ChEBI" id="CHEBI:24875"/>
    </ligand>
</feature>
<protein>
    <submittedName>
        <fullName evidence="6">Pirin family protein</fullName>
    </submittedName>
</protein>
<dbReference type="GO" id="GO:0046872">
    <property type="term" value="F:metal ion binding"/>
    <property type="evidence" value="ECO:0007669"/>
    <property type="project" value="UniProtKB-KW"/>
</dbReference>
<evidence type="ECO:0000256" key="1">
    <source>
        <dbReference type="ARBA" id="ARBA00008416"/>
    </source>
</evidence>
<evidence type="ECO:0000259" key="5">
    <source>
        <dbReference type="Pfam" id="PF05726"/>
    </source>
</evidence>
<feature type="domain" description="Pirin N-terminal" evidence="4">
    <location>
        <begin position="21"/>
        <end position="124"/>
    </location>
</feature>
<feature type="binding site" evidence="2">
    <location>
        <position position="102"/>
    </location>
    <ligand>
        <name>Fe cation</name>
        <dbReference type="ChEBI" id="CHEBI:24875"/>
    </ligand>
</feature>
<feature type="domain" description="Pirin C-terminal" evidence="5">
    <location>
        <begin position="178"/>
        <end position="272"/>
    </location>
</feature>
<gene>
    <name evidence="6" type="ORF">IPN02_06040</name>
</gene>